<feature type="compositionally biased region" description="Low complexity" evidence="1">
    <location>
        <begin position="144"/>
        <end position="161"/>
    </location>
</feature>
<gene>
    <name evidence="3" type="ORF">B0T14DRAFT_580207</name>
</gene>
<protein>
    <submittedName>
        <fullName evidence="3">Uncharacterized protein</fullName>
    </submittedName>
</protein>
<feature type="region of interest" description="Disordered" evidence="1">
    <location>
        <begin position="25"/>
        <end position="73"/>
    </location>
</feature>
<feature type="compositionally biased region" description="Polar residues" evidence="1">
    <location>
        <begin position="111"/>
        <end position="120"/>
    </location>
</feature>
<dbReference type="EMBL" id="JAULSU010000002">
    <property type="protein sequence ID" value="KAK0627915.1"/>
    <property type="molecule type" value="Genomic_DNA"/>
</dbReference>
<evidence type="ECO:0000313" key="4">
    <source>
        <dbReference type="Proteomes" id="UP001175000"/>
    </source>
</evidence>
<sequence>MAPQDSDLPQVASWDFNLPEVDRRGETNLEVHPLSPGKEVSSKEVSSKEVSSEEVLSKSHDDSESTLTPPAAVSQKRSRRFWILLSISMIVVAGVIAGSVAGPLLAARRSASQETADGHQNSSDTANTSSPSSPDNKQNTTSATTRPSKTSLTTTSTSTPTADVVPTFPVRIGNAAGSSFRSTVSFLDDGTALAPCHYTTVLEVDGPNPCGIPFNLTDGLEYVWNGCGAETWVTWRDPVSDGKAHFMGNCASDPKTWECDGGVVVKGNWLCRAVVVTENLTL</sequence>
<organism evidence="3 4">
    <name type="scientific">Immersiella caudata</name>
    <dbReference type="NCBI Taxonomy" id="314043"/>
    <lineage>
        <taxon>Eukaryota</taxon>
        <taxon>Fungi</taxon>
        <taxon>Dikarya</taxon>
        <taxon>Ascomycota</taxon>
        <taxon>Pezizomycotina</taxon>
        <taxon>Sordariomycetes</taxon>
        <taxon>Sordariomycetidae</taxon>
        <taxon>Sordariales</taxon>
        <taxon>Lasiosphaeriaceae</taxon>
        <taxon>Immersiella</taxon>
    </lineage>
</organism>
<proteinExistence type="predicted"/>
<evidence type="ECO:0000256" key="1">
    <source>
        <dbReference type="SAM" id="MobiDB-lite"/>
    </source>
</evidence>
<keyword evidence="2" id="KW-0472">Membrane</keyword>
<keyword evidence="4" id="KW-1185">Reference proteome</keyword>
<feature type="transmembrane region" description="Helical" evidence="2">
    <location>
        <begin position="81"/>
        <end position="105"/>
    </location>
</feature>
<evidence type="ECO:0000256" key="2">
    <source>
        <dbReference type="SAM" id="Phobius"/>
    </source>
</evidence>
<dbReference type="AlphaFoldDB" id="A0AA39X6V8"/>
<reference evidence="3" key="1">
    <citation type="submission" date="2023-06" db="EMBL/GenBank/DDBJ databases">
        <title>Genome-scale phylogeny and comparative genomics of the fungal order Sordariales.</title>
        <authorList>
            <consortium name="Lawrence Berkeley National Laboratory"/>
            <person name="Hensen N."/>
            <person name="Bonometti L."/>
            <person name="Westerberg I."/>
            <person name="Brannstrom I.O."/>
            <person name="Guillou S."/>
            <person name="Cros-Aarteil S."/>
            <person name="Calhoun S."/>
            <person name="Haridas S."/>
            <person name="Kuo A."/>
            <person name="Mondo S."/>
            <person name="Pangilinan J."/>
            <person name="Riley R."/>
            <person name="Labutti K."/>
            <person name="Andreopoulos B."/>
            <person name="Lipzen A."/>
            <person name="Chen C."/>
            <person name="Yanf M."/>
            <person name="Daum C."/>
            <person name="Ng V."/>
            <person name="Clum A."/>
            <person name="Steindorff A."/>
            <person name="Ohm R."/>
            <person name="Martin F."/>
            <person name="Silar P."/>
            <person name="Natvig D."/>
            <person name="Lalanne C."/>
            <person name="Gautier V."/>
            <person name="Ament-Velasquez S.L."/>
            <person name="Kruys A."/>
            <person name="Hutchinson M.I."/>
            <person name="Powell A.J."/>
            <person name="Barry K."/>
            <person name="Miller A.N."/>
            <person name="Grigoriev I.V."/>
            <person name="Debuchy R."/>
            <person name="Gladieux P."/>
            <person name="Thoren M.H."/>
            <person name="Johannesson H."/>
        </authorList>
    </citation>
    <scope>NUCLEOTIDE SEQUENCE</scope>
    <source>
        <strain evidence="3">CBS 606.72</strain>
    </source>
</reference>
<keyword evidence="2" id="KW-0812">Transmembrane</keyword>
<feature type="compositionally biased region" description="Basic and acidic residues" evidence="1">
    <location>
        <begin position="40"/>
        <end position="63"/>
    </location>
</feature>
<dbReference type="Proteomes" id="UP001175000">
    <property type="component" value="Unassembled WGS sequence"/>
</dbReference>
<feature type="compositionally biased region" description="Low complexity" evidence="1">
    <location>
        <begin position="121"/>
        <end position="135"/>
    </location>
</feature>
<evidence type="ECO:0000313" key="3">
    <source>
        <dbReference type="EMBL" id="KAK0627915.1"/>
    </source>
</evidence>
<accession>A0AA39X6V8</accession>
<comment type="caution">
    <text evidence="3">The sequence shown here is derived from an EMBL/GenBank/DDBJ whole genome shotgun (WGS) entry which is preliminary data.</text>
</comment>
<feature type="region of interest" description="Disordered" evidence="1">
    <location>
        <begin position="111"/>
        <end position="162"/>
    </location>
</feature>
<keyword evidence="2" id="KW-1133">Transmembrane helix</keyword>
<name>A0AA39X6V8_9PEZI</name>